<accession>A0A0F9HRK8</accession>
<reference evidence="1" key="1">
    <citation type="journal article" date="2015" name="Nature">
        <title>Complex archaea that bridge the gap between prokaryotes and eukaryotes.</title>
        <authorList>
            <person name="Spang A."/>
            <person name="Saw J.H."/>
            <person name="Jorgensen S.L."/>
            <person name="Zaremba-Niedzwiedzka K."/>
            <person name="Martijn J."/>
            <person name="Lind A.E."/>
            <person name="van Eijk R."/>
            <person name="Schleper C."/>
            <person name="Guy L."/>
            <person name="Ettema T.J."/>
        </authorList>
    </citation>
    <scope>NUCLEOTIDE SEQUENCE</scope>
</reference>
<dbReference type="EMBL" id="LAZR01021742">
    <property type="protein sequence ID" value="KKL84290.1"/>
    <property type="molecule type" value="Genomic_DNA"/>
</dbReference>
<proteinExistence type="predicted"/>
<comment type="caution">
    <text evidence="1">The sequence shown here is derived from an EMBL/GenBank/DDBJ whole genome shotgun (WGS) entry which is preliminary data.</text>
</comment>
<dbReference type="InterPro" id="IPR013320">
    <property type="entry name" value="ConA-like_dom_sf"/>
</dbReference>
<organism evidence="1">
    <name type="scientific">marine sediment metagenome</name>
    <dbReference type="NCBI Taxonomy" id="412755"/>
    <lineage>
        <taxon>unclassified sequences</taxon>
        <taxon>metagenomes</taxon>
        <taxon>ecological metagenomes</taxon>
    </lineage>
</organism>
<gene>
    <name evidence="1" type="ORF">LCGC14_1966200</name>
</gene>
<protein>
    <submittedName>
        <fullName evidence="1">Uncharacterized protein</fullName>
    </submittedName>
</protein>
<sequence length="331" mass="35976">MAITRRWQSGAETGHKNEFSNVVGGFVVTTANKYTGAYSFKDPTSNDYGYQTIPATRQIRVGFFLYGNSSRAAVRFEIRDAGTNQLVGLFLSTSGAISLQVLDATKDTKAGINVFEWHHFLVDVKIDNAAGWAKVYRDGIEVLSFAGNTGNADISDVKFGNGSFTGTYPCYWDDIYIDDTAGEGAAVAGPVLRFNYLTPNGNGNYSQWDGSDGNQVDNYLLVDEVPPSDADYVETAVVDEFDSYAMTTRALDVGEIFIAVIPVARVQRGDITEEIALGTRYSGTDVVGSDQVPETPFNYLWERQTVKPGGGAWDQAAVDGVEALIKSRGSY</sequence>
<dbReference type="AlphaFoldDB" id="A0A0F9HRK8"/>
<name>A0A0F9HRK8_9ZZZZ</name>
<evidence type="ECO:0000313" key="1">
    <source>
        <dbReference type="EMBL" id="KKL84290.1"/>
    </source>
</evidence>
<dbReference type="SUPFAM" id="SSF49899">
    <property type="entry name" value="Concanavalin A-like lectins/glucanases"/>
    <property type="match status" value="1"/>
</dbReference>